<comment type="similarity">
    <text evidence="2">Belongs to the amino acid-polyamine-organocation (APC) superfamily. Spore germination protein (SGP) (TC 2.A.3.9) family.</text>
</comment>
<feature type="transmembrane region" description="Helical" evidence="8">
    <location>
        <begin position="192"/>
        <end position="209"/>
    </location>
</feature>
<dbReference type="Proteomes" id="UP001519287">
    <property type="component" value="Unassembled WGS sequence"/>
</dbReference>
<keyword evidence="6 8" id="KW-1133">Transmembrane helix</keyword>
<organism evidence="9 10">
    <name type="scientific">Paenibacillus eucommiae</name>
    <dbReference type="NCBI Taxonomy" id="1355755"/>
    <lineage>
        <taxon>Bacteria</taxon>
        <taxon>Bacillati</taxon>
        <taxon>Bacillota</taxon>
        <taxon>Bacilli</taxon>
        <taxon>Bacillales</taxon>
        <taxon>Paenibacillaceae</taxon>
        <taxon>Paenibacillus</taxon>
    </lineage>
</organism>
<proteinExistence type="inferred from homology"/>
<keyword evidence="10" id="KW-1185">Reference proteome</keyword>
<dbReference type="InterPro" id="IPR004761">
    <property type="entry name" value="Spore_GerAB"/>
</dbReference>
<feature type="transmembrane region" description="Helical" evidence="8">
    <location>
        <begin position="305"/>
        <end position="322"/>
    </location>
</feature>
<dbReference type="EMBL" id="JAGGLB010000026">
    <property type="protein sequence ID" value="MBP1994584.1"/>
    <property type="molecule type" value="Genomic_DNA"/>
</dbReference>
<dbReference type="RefSeq" id="WP_209976423.1">
    <property type="nucleotide sequence ID" value="NZ_JAGGLB010000026.1"/>
</dbReference>
<feature type="transmembrane region" description="Helical" evidence="8">
    <location>
        <begin position="38"/>
        <end position="60"/>
    </location>
</feature>
<keyword evidence="3" id="KW-0813">Transport</keyword>
<dbReference type="Pfam" id="PF03845">
    <property type="entry name" value="Spore_permease"/>
    <property type="match status" value="1"/>
</dbReference>
<evidence type="ECO:0000313" key="9">
    <source>
        <dbReference type="EMBL" id="MBP1994584.1"/>
    </source>
</evidence>
<keyword evidence="4" id="KW-0309">Germination</keyword>
<gene>
    <name evidence="9" type="ORF">J2Z66_006223</name>
</gene>
<evidence type="ECO:0000256" key="1">
    <source>
        <dbReference type="ARBA" id="ARBA00004141"/>
    </source>
</evidence>
<evidence type="ECO:0000256" key="3">
    <source>
        <dbReference type="ARBA" id="ARBA00022448"/>
    </source>
</evidence>
<evidence type="ECO:0000256" key="6">
    <source>
        <dbReference type="ARBA" id="ARBA00022989"/>
    </source>
</evidence>
<evidence type="ECO:0000256" key="5">
    <source>
        <dbReference type="ARBA" id="ARBA00022692"/>
    </source>
</evidence>
<evidence type="ECO:0000256" key="2">
    <source>
        <dbReference type="ARBA" id="ARBA00007998"/>
    </source>
</evidence>
<dbReference type="PANTHER" id="PTHR34975:SF2">
    <property type="entry name" value="SPORE GERMINATION PROTEIN A2"/>
    <property type="match status" value="1"/>
</dbReference>
<feature type="transmembrane region" description="Helical" evidence="8">
    <location>
        <begin position="142"/>
        <end position="161"/>
    </location>
</feature>
<comment type="caution">
    <text evidence="9">The sequence shown here is derived from an EMBL/GenBank/DDBJ whole genome shotgun (WGS) entry which is preliminary data.</text>
</comment>
<keyword evidence="7 8" id="KW-0472">Membrane</keyword>
<feature type="transmembrane region" description="Helical" evidence="8">
    <location>
        <begin position="216"/>
        <end position="233"/>
    </location>
</feature>
<evidence type="ECO:0000256" key="7">
    <source>
        <dbReference type="ARBA" id="ARBA00023136"/>
    </source>
</evidence>
<name>A0ABS4J416_9BACL</name>
<reference evidence="9 10" key="1">
    <citation type="submission" date="2021-03" db="EMBL/GenBank/DDBJ databases">
        <title>Genomic Encyclopedia of Type Strains, Phase IV (KMG-IV): sequencing the most valuable type-strain genomes for metagenomic binning, comparative biology and taxonomic classification.</title>
        <authorList>
            <person name="Goeker M."/>
        </authorList>
    </citation>
    <scope>NUCLEOTIDE SEQUENCE [LARGE SCALE GENOMIC DNA]</scope>
    <source>
        <strain evidence="9 10">DSM 26048</strain>
    </source>
</reference>
<evidence type="ECO:0000313" key="10">
    <source>
        <dbReference type="Proteomes" id="UP001519287"/>
    </source>
</evidence>
<feature type="transmembrane region" description="Helical" evidence="8">
    <location>
        <begin position="268"/>
        <end position="293"/>
    </location>
</feature>
<sequence>MKTQISNGMLVSLIIILAYPKAIGITQGIIVREAGGDMLLATCMAMVQGLCMMLLTVFIVRKIPGSNFIDQAQIFIGSVGAKFVGLVLFLFFCGAFGTTMITYVYHIRDHFLPEVPIALFIIVALIVGLYANYHGFEVIGRLALIGLFSVVALNILILFGSTQNFDIKELLPVFQSGIWNTFKASRHNDTDWAVATLMTAIILPMVKDVKLWGKSSATGIIMGWIAILIWPLLETGNLSPEVTGQYLVPCLQLSRAAELGHFIRRYEMFMIAFFAIPIFVQISMYIFCASHVVTQVLKLQDRKSSLIPVSLLLGGFGYWVVSDRFRAMDLLTRYWPPIALTLAYGLPILFVVLGFLFKKNIGR</sequence>
<accession>A0ABS4J416</accession>
<feature type="transmembrane region" description="Helical" evidence="8">
    <location>
        <begin position="81"/>
        <end position="105"/>
    </location>
</feature>
<feature type="transmembrane region" description="Helical" evidence="8">
    <location>
        <begin position="334"/>
        <end position="357"/>
    </location>
</feature>
<evidence type="ECO:0000256" key="8">
    <source>
        <dbReference type="SAM" id="Phobius"/>
    </source>
</evidence>
<evidence type="ECO:0000256" key="4">
    <source>
        <dbReference type="ARBA" id="ARBA00022544"/>
    </source>
</evidence>
<feature type="transmembrane region" description="Helical" evidence="8">
    <location>
        <begin position="111"/>
        <end position="130"/>
    </location>
</feature>
<protein>
    <submittedName>
        <fullName evidence="9">Spore germination protein KB</fullName>
    </submittedName>
</protein>
<comment type="subcellular location">
    <subcellularLocation>
        <location evidence="1">Membrane</location>
        <topology evidence="1">Multi-pass membrane protein</topology>
    </subcellularLocation>
</comment>
<keyword evidence="5 8" id="KW-0812">Transmembrane</keyword>
<dbReference type="PANTHER" id="PTHR34975">
    <property type="entry name" value="SPORE GERMINATION PROTEIN A2"/>
    <property type="match status" value="1"/>
</dbReference>